<sequence>MAGFQSREEIKFYLPNGDSLIAAYLTRIGRDTLYQFQCIGKTAVLRGFVNSQIIYEPYRKELLGMLDLEPQNPVFILSAVTRKRTLRGNNAYELTDYEVYALIRQSRALYGRAVPCYDCEGKFSRRGRPTPFTECIGTGRPGKPLTDSCANCEWTGRGCITEYEEDRDSEESSDTEMTVSDSEEGSGSEEGSDSEKTVVVPDN</sequence>
<feature type="compositionally biased region" description="Acidic residues" evidence="1">
    <location>
        <begin position="163"/>
        <end position="174"/>
    </location>
</feature>
<proteinExistence type="predicted"/>
<name>A0ABR4EFN9_9PEZI</name>
<feature type="region of interest" description="Disordered" evidence="1">
    <location>
        <begin position="163"/>
        <end position="203"/>
    </location>
</feature>
<organism evidence="2 3">
    <name type="scientific">Diaporthe vaccinii</name>
    <dbReference type="NCBI Taxonomy" id="105482"/>
    <lineage>
        <taxon>Eukaryota</taxon>
        <taxon>Fungi</taxon>
        <taxon>Dikarya</taxon>
        <taxon>Ascomycota</taxon>
        <taxon>Pezizomycotina</taxon>
        <taxon>Sordariomycetes</taxon>
        <taxon>Sordariomycetidae</taxon>
        <taxon>Diaporthales</taxon>
        <taxon>Diaporthaceae</taxon>
        <taxon>Diaporthe</taxon>
        <taxon>Diaporthe eres species complex</taxon>
    </lineage>
</organism>
<protein>
    <submittedName>
        <fullName evidence="2">Uncharacterized protein</fullName>
    </submittedName>
</protein>
<evidence type="ECO:0000313" key="2">
    <source>
        <dbReference type="EMBL" id="KAL2281236.1"/>
    </source>
</evidence>
<evidence type="ECO:0000256" key="1">
    <source>
        <dbReference type="SAM" id="MobiDB-lite"/>
    </source>
</evidence>
<comment type="caution">
    <text evidence="2">The sequence shown here is derived from an EMBL/GenBank/DDBJ whole genome shotgun (WGS) entry which is preliminary data.</text>
</comment>
<dbReference type="Proteomes" id="UP001600888">
    <property type="component" value="Unassembled WGS sequence"/>
</dbReference>
<dbReference type="EMBL" id="JBAWTH010000058">
    <property type="protein sequence ID" value="KAL2281236.1"/>
    <property type="molecule type" value="Genomic_DNA"/>
</dbReference>
<keyword evidence="3" id="KW-1185">Reference proteome</keyword>
<reference evidence="2 3" key="1">
    <citation type="submission" date="2024-03" db="EMBL/GenBank/DDBJ databases">
        <title>A high-quality draft genome sequence of Diaporthe vaccinii, a causative agent of upright dieback and viscid rot disease in cranberry plants.</title>
        <authorList>
            <person name="Sarrasin M."/>
            <person name="Lang B.F."/>
            <person name="Burger G."/>
        </authorList>
    </citation>
    <scope>NUCLEOTIDE SEQUENCE [LARGE SCALE GENOMIC DNA]</scope>
    <source>
        <strain evidence="2 3">IS7</strain>
    </source>
</reference>
<accession>A0ABR4EFN9</accession>
<gene>
    <name evidence="2" type="ORF">FJTKL_11681</name>
</gene>
<feature type="compositionally biased region" description="Acidic residues" evidence="1">
    <location>
        <begin position="181"/>
        <end position="192"/>
    </location>
</feature>
<evidence type="ECO:0000313" key="3">
    <source>
        <dbReference type="Proteomes" id="UP001600888"/>
    </source>
</evidence>